<evidence type="ECO:0008006" key="4">
    <source>
        <dbReference type="Google" id="ProtNLM"/>
    </source>
</evidence>
<dbReference type="AlphaFoldDB" id="A0A7W5K1W0"/>
<feature type="compositionally biased region" description="Acidic residues" evidence="1">
    <location>
        <begin position="124"/>
        <end position="137"/>
    </location>
</feature>
<evidence type="ECO:0000313" key="3">
    <source>
        <dbReference type="Proteomes" id="UP000553442"/>
    </source>
</evidence>
<feature type="compositionally biased region" description="Basic and acidic residues" evidence="1">
    <location>
        <begin position="1"/>
        <end position="14"/>
    </location>
</feature>
<dbReference type="Pfam" id="PF11748">
    <property type="entry name" value="DUF3306"/>
    <property type="match status" value="1"/>
</dbReference>
<proteinExistence type="predicted"/>
<dbReference type="InterPro" id="IPR021735">
    <property type="entry name" value="DUF3306"/>
</dbReference>
<organism evidence="2 3">
    <name type="scientific">Halomonas campaniensis</name>
    <dbReference type="NCBI Taxonomy" id="213554"/>
    <lineage>
        <taxon>Bacteria</taxon>
        <taxon>Pseudomonadati</taxon>
        <taxon>Pseudomonadota</taxon>
        <taxon>Gammaproteobacteria</taxon>
        <taxon>Oceanospirillales</taxon>
        <taxon>Halomonadaceae</taxon>
        <taxon>Halomonas</taxon>
    </lineage>
</organism>
<evidence type="ECO:0000256" key="1">
    <source>
        <dbReference type="SAM" id="MobiDB-lite"/>
    </source>
</evidence>
<protein>
    <recommendedName>
        <fullName evidence="4">DUF3306 domain-containing protein</fullName>
    </recommendedName>
</protein>
<accession>A0A7W5K1W0</accession>
<comment type="caution">
    <text evidence="2">The sequence shown here is derived from an EMBL/GenBank/DDBJ whole genome shotgun (WGS) entry which is preliminary data.</text>
</comment>
<gene>
    <name evidence="2" type="ORF">BDK63_001299</name>
</gene>
<reference evidence="2 3" key="1">
    <citation type="submission" date="2020-08" db="EMBL/GenBank/DDBJ databases">
        <title>Genomic Encyclopedia of Archaeal and Bacterial Type Strains, Phase II (KMG-II): from individual species to whole genera.</title>
        <authorList>
            <person name="Goeker M."/>
        </authorList>
    </citation>
    <scope>NUCLEOTIDE SEQUENCE [LARGE SCALE GENOMIC DNA]</scope>
    <source>
        <strain evidence="2 3">5AG</strain>
    </source>
</reference>
<name>A0A7W5K1W0_9GAMM</name>
<dbReference type="RefSeq" id="WP_183330556.1">
    <property type="nucleotide sequence ID" value="NZ_JACHZF010000008.1"/>
</dbReference>
<dbReference type="EMBL" id="JACHZF010000008">
    <property type="protein sequence ID" value="MBB3330433.1"/>
    <property type="molecule type" value="Genomic_DNA"/>
</dbReference>
<sequence>MSRLERWSRRKLGDELEEEAPAEGAVAAREEAEPPAAAEPEPGSLDATLPDPEDLPAGSDFTAFLQAGVSDGLRRRALRRMFSGDHYGIRDGLDDYDDDYRQRLKPLAGELAQRLRQWTRRVEEEEPQADAPADEASAEAQGPDTASANDDSGDRDDRRLDESLTDGGSASRGEALDQG</sequence>
<feature type="region of interest" description="Disordered" evidence="1">
    <location>
        <begin position="1"/>
        <end position="61"/>
    </location>
</feature>
<feature type="region of interest" description="Disordered" evidence="1">
    <location>
        <begin position="118"/>
        <end position="179"/>
    </location>
</feature>
<evidence type="ECO:0000313" key="2">
    <source>
        <dbReference type="EMBL" id="MBB3330433.1"/>
    </source>
</evidence>
<keyword evidence="3" id="KW-1185">Reference proteome</keyword>
<dbReference type="Proteomes" id="UP000553442">
    <property type="component" value="Unassembled WGS sequence"/>
</dbReference>